<dbReference type="EMBL" id="MN740775">
    <property type="protein sequence ID" value="QHU10943.1"/>
    <property type="molecule type" value="Genomic_DNA"/>
</dbReference>
<evidence type="ECO:0000256" key="1">
    <source>
        <dbReference type="SAM" id="Phobius"/>
    </source>
</evidence>
<feature type="transmembrane region" description="Helical" evidence="1">
    <location>
        <begin position="30"/>
        <end position="52"/>
    </location>
</feature>
<name>A0A6C0K053_9ZZZZ</name>
<organism evidence="2">
    <name type="scientific">viral metagenome</name>
    <dbReference type="NCBI Taxonomy" id="1070528"/>
    <lineage>
        <taxon>unclassified sequences</taxon>
        <taxon>metagenomes</taxon>
        <taxon>organismal metagenomes</taxon>
    </lineage>
</organism>
<keyword evidence="1" id="KW-1133">Transmembrane helix</keyword>
<sequence>MNIVKTIEQYDDNNIYFCDPIKNNVMNDGFFIRILYSTPLFVVNGINLFVALNDITIDKYYNKYRCSFIANNHKQMIESIKTIEENLLKNVNIKNKIPQFKIYEQLRIGNIKIFSENVEKINNNLFMLKISGIWETEFHYGVTYKFVKINHP</sequence>
<keyword evidence="1" id="KW-0472">Membrane</keyword>
<accession>A0A6C0K053</accession>
<protein>
    <submittedName>
        <fullName evidence="2">Uncharacterized protein</fullName>
    </submittedName>
</protein>
<keyword evidence="1" id="KW-0812">Transmembrane</keyword>
<proteinExistence type="predicted"/>
<evidence type="ECO:0000313" key="2">
    <source>
        <dbReference type="EMBL" id="QHU10943.1"/>
    </source>
</evidence>
<reference evidence="2" key="1">
    <citation type="journal article" date="2020" name="Nature">
        <title>Giant virus diversity and host interactions through global metagenomics.</title>
        <authorList>
            <person name="Schulz F."/>
            <person name="Roux S."/>
            <person name="Paez-Espino D."/>
            <person name="Jungbluth S."/>
            <person name="Walsh D.A."/>
            <person name="Denef V.J."/>
            <person name="McMahon K.D."/>
            <person name="Konstantinidis K.T."/>
            <person name="Eloe-Fadrosh E.A."/>
            <person name="Kyrpides N.C."/>
            <person name="Woyke T."/>
        </authorList>
    </citation>
    <scope>NUCLEOTIDE SEQUENCE</scope>
    <source>
        <strain evidence="2">GVMAG-S-1101165-83</strain>
    </source>
</reference>
<dbReference type="AlphaFoldDB" id="A0A6C0K053"/>